<evidence type="ECO:0000256" key="2">
    <source>
        <dbReference type="ARBA" id="ARBA00022777"/>
    </source>
</evidence>
<comment type="caution">
    <text evidence="5">The sequence shown here is derived from an EMBL/GenBank/DDBJ whole genome shotgun (WGS) entry which is preliminary data.</text>
</comment>
<dbReference type="EMBL" id="LWBO01000009">
    <property type="protein sequence ID" value="OQP49868.1"/>
    <property type="molecule type" value="Genomic_DNA"/>
</dbReference>
<evidence type="ECO:0000313" key="5">
    <source>
        <dbReference type="EMBL" id="OQP49868.1"/>
    </source>
</evidence>
<dbReference type="PANTHER" id="PTHR24421">
    <property type="entry name" value="NITRATE/NITRITE SENSOR PROTEIN NARX-RELATED"/>
    <property type="match status" value="1"/>
</dbReference>
<keyword evidence="1" id="KW-0808">Transferase</keyword>
<dbReference type="InterPro" id="IPR003594">
    <property type="entry name" value="HATPase_dom"/>
</dbReference>
<dbReference type="Gene3D" id="1.20.5.1930">
    <property type="match status" value="1"/>
</dbReference>
<dbReference type="Pfam" id="PF02518">
    <property type="entry name" value="HATPase_c"/>
    <property type="match status" value="1"/>
</dbReference>
<dbReference type="SMART" id="SM00387">
    <property type="entry name" value="HATPase_c"/>
    <property type="match status" value="1"/>
</dbReference>
<organism evidence="5 6">
    <name type="scientific">Niastella koreensis</name>
    <dbReference type="NCBI Taxonomy" id="354356"/>
    <lineage>
        <taxon>Bacteria</taxon>
        <taxon>Pseudomonadati</taxon>
        <taxon>Bacteroidota</taxon>
        <taxon>Chitinophagia</taxon>
        <taxon>Chitinophagales</taxon>
        <taxon>Chitinophagaceae</taxon>
        <taxon>Niastella</taxon>
    </lineage>
</organism>
<feature type="domain" description="Histidine kinase/HSP90-like ATPase" evidence="4">
    <location>
        <begin position="179"/>
        <end position="269"/>
    </location>
</feature>
<dbReference type="CDD" id="cd16917">
    <property type="entry name" value="HATPase_UhpB-NarQ-NarX-like"/>
    <property type="match status" value="1"/>
</dbReference>
<evidence type="ECO:0000259" key="4">
    <source>
        <dbReference type="SMART" id="SM00387"/>
    </source>
</evidence>
<dbReference type="InterPro" id="IPR011712">
    <property type="entry name" value="Sig_transdc_His_kin_sub3_dim/P"/>
</dbReference>
<protein>
    <recommendedName>
        <fullName evidence="4">Histidine kinase/HSP90-like ATPase domain-containing protein</fullName>
    </recommendedName>
</protein>
<evidence type="ECO:0000256" key="3">
    <source>
        <dbReference type="ARBA" id="ARBA00023012"/>
    </source>
</evidence>
<evidence type="ECO:0000256" key="1">
    <source>
        <dbReference type="ARBA" id="ARBA00022679"/>
    </source>
</evidence>
<keyword evidence="3" id="KW-0902">Two-component regulatory system</keyword>
<dbReference type="InterPro" id="IPR050482">
    <property type="entry name" value="Sensor_HK_TwoCompSys"/>
</dbReference>
<keyword evidence="2" id="KW-0418">Kinase</keyword>
<dbReference type="InterPro" id="IPR036890">
    <property type="entry name" value="HATPase_C_sf"/>
</dbReference>
<proteinExistence type="predicted"/>
<keyword evidence="6" id="KW-1185">Reference proteome</keyword>
<dbReference type="Pfam" id="PF07730">
    <property type="entry name" value="HisKA_3"/>
    <property type="match status" value="1"/>
</dbReference>
<accession>A0ABX3NYG3</accession>
<gene>
    <name evidence="5" type="ORF">A4D02_27720</name>
</gene>
<dbReference type="SUPFAM" id="SSF55874">
    <property type="entry name" value="ATPase domain of HSP90 chaperone/DNA topoisomerase II/histidine kinase"/>
    <property type="match status" value="1"/>
</dbReference>
<reference evidence="5 6" key="1">
    <citation type="submission" date="2016-04" db="EMBL/GenBank/DDBJ databases">
        <authorList>
            <person name="Chen L."/>
            <person name="Zhuang W."/>
            <person name="Wang G."/>
        </authorList>
    </citation>
    <scope>NUCLEOTIDE SEQUENCE [LARGE SCALE GENOMIC DNA]</scope>
    <source>
        <strain evidence="6">GR20</strain>
    </source>
</reference>
<name>A0ABX3NYG3_9BACT</name>
<sequence length="274" mass="29419">MPGGHFLLLGQPDKMPATNYPTAGTGRRTGSVAAALSFDHTVVPAASEIKPPGGFVVAAAGSNLTKSSAGRTAAGKDRIARDMHDDMGSGLTTILYLCQDLDRSLAPSSDTVPAKIAATARSLTTKMNEIIWSMNQQYDTMEDLVAYIRHHAGELLDSSPLNYVTFVPESIPAIRLSGKARRNIYLVVKEALHNALKHARATHIQIDIQVNSHLIIRVKDNGQGMVAGTERRFSNGLQNMQARMDFIGAALDIQTAEGTLVMITVPLAANDMLT</sequence>
<dbReference type="Proteomes" id="UP000192277">
    <property type="component" value="Unassembled WGS sequence"/>
</dbReference>
<evidence type="ECO:0000313" key="6">
    <source>
        <dbReference type="Proteomes" id="UP000192277"/>
    </source>
</evidence>
<dbReference type="Gene3D" id="3.30.565.10">
    <property type="entry name" value="Histidine kinase-like ATPase, C-terminal domain"/>
    <property type="match status" value="1"/>
</dbReference>